<comment type="caution">
    <text evidence="1">The sequence shown here is derived from an EMBL/GenBank/DDBJ whole genome shotgun (WGS) entry which is preliminary data.</text>
</comment>
<sequence length="114" mass="12901">MSYASVKGQTEELLHLLARPFPQEDDERDDFLEDVNRLLGLRQSMIEASTGSFTTEEASFLMEQDRLLTARLNVVSAAIKQDLKEIADQKRVHKGYERGAVLATKGAFIDEKTR</sequence>
<gene>
    <name evidence="1" type="ORF">CHH72_05470</name>
</gene>
<accession>A0A268P1S1</accession>
<reference evidence="1 2" key="1">
    <citation type="submission" date="2017-07" db="EMBL/GenBank/DDBJ databases">
        <title>Isolation and whole genome analysis of endospore-forming bacteria from heroin.</title>
        <authorList>
            <person name="Kalinowski J."/>
            <person name="Ahrens B."/>
            <person name="Al-Dilaimi A."/>
            <person name="Winkler A."/>
            <person name="Wibberg D."/>
            <person name="Schleenbecker U."/>
            <person name="Ruckert C."/>
            <person name="Wolfel R."/>
            <person name="Grass G."/>
        </authorList>
    </citation>
    <scope>NUCLEOTIDE SEQUENCE [LARGE SCALE GENOMIC DNA]</scope>
    <source>
        <strain evidence="1 2">7539</strain>
    </source>
</reference>
<dbReference type="Proteomes" id="UP000216207">
    <property type="component" value="Unassembled WGS sequence"/>
</dbReference>
<evidence type="ECO:0008006" key="3">
    <source>
        <dbReference type="Google" id="ProtNLM"/>
    </source>
</evidence>
<organism evidence="1 2">
    <name type="scientific">Shouchella clausii</name>
    <name type="common">Alkalihalobacillus clausii</name>
    <dbReference type="NCBI Taxonomy" id="79880"/>
    <lineage>
        <taxon>Bacteria</taxon>
        <taxon>Bacillati</taxon>
        <taxon>Bacillota</taxon>
        <taxon>Bacilli</taxon>
        <taxon>Bacillales</taxon>
        <taxon>Bacillaceae</taxon>
        <taxon>Shouchella</taxon>
    </lineage>
</organism>
<proteinExistence type="predicted"/>
<protein>
    <recommendedName>
        <fullName evidence="3">Flagellar protein FliT</fullName>
    </recommendedName>
</protein>
<name>A0A268P1S1_SHOCL</name>
<dbReference type="RefSeq" id="WP_063608495.1">
    <property type="nucleotide sequence ID" value="NZ_BOQQ01000002.1"/>
</dbReference>
<dbReference type="EMBL" id="NPCC01000006">
    <property type="protein sequence ID" value="PAE89706.1"/>
    <property type="molecule type" value="Genomic_DNA"/>
</dbReference>
<evidence type="ECO:0000313" key="2">
    <source>
        <dbReference type="Proteomes" id="UP000216207"/>
    </source>
</evidence>
<evidence type="ECO:0000313" key="1">
    <source>
        <dbReference type="EMBL" id="PAE89706.1"/>
    </source>
</evidence>
<dbReference type="AlphaFoldDB" id="A0A268P1S1"/>